<reference evidence="1" key="1">
    <citation type="submission" date="2016-09" db="EMBL/GenBank/DDBJ databases">
        <authorList>
            <person name="Capua I."/>
            <person name="De Benedictis P."/>
            <person name="Joannis T."/>
            <person name="Lombin L.H."/>
            <person name="Cattoli G."/>
        </authorList>
    </citation>
    <scope>NUCLEOTIDE SEQUENCE</scope>
    <source>
        <strain evidence="1">B9</strain>
    </source>
</reference>
<name>A0A1K0IDY0_CUPNE</name>
<protein>
    <submittedName>
        <fullName evidence="1">Uncharacterized protein</fullName>
    </submittedName>
</protein>
<organism evidence="1">
    <name type="scientific">Cupriavidus necator</name>
    <name type="common">Alcaligenes eutrophus</name>
    <name type="synonym">Ralstonia eutropha</name>
    <dbReference type="NCBI Taxonomy" id="106590"/>
    <lineage>
        <taxon>Bacteria</taxon>
        <taxon>Pseudomonadati</taxon>
        <taxon>Pseudomonadota</taxon>
        <taxon>Betaproteobacteria</taxon>
        <taxon>Burkholderiales</taxon>
        <taxon>Burkholderiaceae</taxon>
        <taxon>Cupriavidus</taxon>
    </lineage>
</organism>
<sequence length="47" mass="5452">MCAEDADFWNEKWEHGLFIFLVNDESHKIQRASSDVSQSVKALLSLR</sequence>
<accession>A0A1K0IDY0</accession>
<proteinExistence type="predicted"/>
<dbReference type="EMBL" id="FMSH01000136">
    <property type="protein sequence ID" value="SCU75072.1"/>
    <property type="molecule type" value="Genomic_DNA"/>
</dbReference>
<dbReference type="AlphaFoldDB" id="A0A1K0IDY0"/>
<gene>
    <name evidence="1" type="ORF">CNECB9_2200029</name>
</gene>
<evidence type="ECO:0000313" key="1">
    <source>
        <dbReference type="EMBL" id="SCU75072.1"/>
    </source>
</evidence>